<dbReference type="InterPro" id="IPR001005">
    <property type="entry name" value="SANT/Myb"/>
</dbReference>
<feature type="compositionally biased region" description="Low complexity" evidence="1">
    <location>
        <begin position="418"/>
        <end position="432"/>
    </location>
</feature>
<dbReference type="InterPro" id="IPR009057">
    <property type="entry name" value="Homeodomain-like_sf"/>
</dbReference>
<protein>
    <submittedName>
        <fullName evidence="4">Transcriptional activator Myb (Proto-oncogene c-Myb)</fullName>
    </submittedName>
</protein>
<keyword evidence="5" id="KW-1185">Reference proteome</keyword>
<dbReference type="PROSITE" id="PS51294">
    <property type="entry name" value="HTH_MYB"/>
    <property type="match status" value="2"/>
</dbReference>
<dbReference type="PROSITE" id="PS50090">
    <property type="entry name" value="MYB_LIKE"/>
    <property type="match status" value="2"/>
</dbReference>
<feature type="compositionally biased region" description="Low complexity" evidence="1">
    <location>
        <begin position="493"/>
        <end position="502"/>
    </location>
</feature>
<feature type="region of interest" description="Disordered" evidence="1">
    <location>
        <begin position="314"/>
        <end position="502"/>
    </location>
</feature>
<dbReference type="CDD" id="cd00167">
    <property type="entry name" value="SANT"/>
    <property type="match status" value="2"/>
</dbReference>
<organism evidence="4 5">
    <name type="scientific">Durusdinium trenchii</name>
    <dbReference type="NCBI Taxonomy" id="1381693"/>
    <lineage>
        <taxon>Eukaryota</taxon>
        <taxon>Sar</taxon>
        <taxon>Alveolata</taxon>
        <taxon>Dinophyceae</taxon>
        <taxon>Suessiales</taxon>
        <taxon>Symbiodiniaceae</taxon>
        <taxon>Durusdinium</taxon>
    </lineage>
</organism>
<gene>
    <name evidence="4" type="ORF">SCF082_LOCUS48348</name>
</gene>
<feature type="compositionally biased region" description="Low complexity" evidence="1">
    <location>
        <begin position="625"/>
        <end position="640"/>
    </location>
</feature>
<evidence type="ECO:0000313" key="5">
    <source>
        <dbReference type="Proteomes" id="UP001642464"/>
    </source>
</evidence>
<feature type="compositionally biased region" description="Polar residues" evidence="1">
    <location>
        <begin position="608"/>
        <end position="619"/>
    </location>
</feature>
<dbReference type="InterPro" id="IPR017930">
    <property type="entry name" value="Myb_dom"/>
</dbReference>
<dbReference type="Gene3D" id="1.10.10.60">
    <property type="entry name" value="Homeodomain-like"/>
    <property type="match status" value="2"/>
</dbReference>
<feature type="region of interest" description="Disordered" evidence="1">
    <location>
        <begin position="137"/>
        <end position="207"/>
    </location>
</feature>
<feature type="domain" description="HTH myb-type" evidence="3">
    <location>
        <begin position="12"/>
        <end position="64"/>
    </location>
</feature>
<dbReference type="Pfam" id="PF00249">
    <property type="entry name" value="Myb_DNA-binding"/>
    <property type="match status" value="2"/>
</dbReference>
<feature type="region of interest" description="Disordered" evidence="1">
    <location>
        <begin position="578"/>
        <end position="651"/>
    </location>
</feature>
<sequence>MSTGIRRTTADRRAWSREEDQAIRNLVKVLGTKSWSDVSTQLKTDYNIEGRTGKQCRERWHNHLDPSIKKEPWSAEEEEIMTAAHQKLGNRWSEISKRLPGRTDNAIKNHWYSTMRRNVRRLNKEVLDSAKLAPGSKLVTPQTKAKRKASATTGAKGRKRDLAVKTSTSATPGPPVMMTPMPNSMPGSGVSPKMTGPTTKKKKAKKERVRRAKTLAELQQYVQTAAEASQELLDEFAANKRKHAIDPEYIRHLETLAKATSTAVADPTGLATRLIHNHGDFKEKFRLRLASRRELLPTKQQRLLQRQLEMQEKENEELAQQQQAQQQQAEQQEEKKQQQNPVSGVAAPTAKKATTTGRGRGRPRKSLASGATKRTFSDVTNKAQEPASPSSNKQVPAHPPTVPPQRPKKVSSTRKRTAAAAAASSSSSSSMAFTKSNKRKRRVEPLSDASAESPPRQATVGRRIRRKKPCAINDLHVQTDAGDPFNFHGPVASTPTSKPTTTTSEASVALLNLNSPIPFSFSPIESPGGSNLMRTPVQNTNQGGIVHKSGATTSSIGSFVKSVFSNFASPAIRLMSPSRLFQSPMAPGPGERKTSRHHQGPRDAPQLGTAQSQNSASSKTTDRAPSPGSSSLLDSLSPRLLPRHSPSKSPGTNLHALFNFEDDEVANDLAESLGFT</sequence>
<feature type="compositionally biased region" description="Basic residues" evidence="1">
    <location>
        <begin position="406"/>
        <end position="417"/>
    </location>
</feature>
<feature type="domain" description="HTH myb-type" evidence="3">
    <location>
        <begin position="65"/>
        <end position="119"/>
    </location>
</feature>
<proteinExistence type="predicted"/>
<dbReference type="EMBL" id="CAXAMM010042197">
    <property type="protein sequence ID" value="CAK9103512.1"/>
    <property type="molecule type" value="Genomic_DNA"/>
</dbReference>
<dbReference type="InterPro" id="IPR050560">
    <property type="entry name" value="MYB_TF"/>
</dbReference>
<dbReference type="SMART" id="SM00717">
    <property type="entry name" value="SANT"/>
    <property type="match status" value="2"/>
</dbReference>
<dbReference type="PANTHER" id="PTHR45614:SF274">
    <property type="entry name" value="MYB-LIKE DNA-BINDING PROTEIN"/>
    <property type="match status" value="1"/>
</dbReference>
<name>A0ABP0RS83_9DINO</name>
<dbReference type="PANTHER" id="PTHR45614">
    <property type="entry name" value="MYB PROTEIN-RELATED"/>
    <property type="match status" value="1"/>
</dbReference>
<feature type="domain" description="Myb-like" evidence="2">
    <location>
        <begin position="65"/>
        <end position="115"/>
    </location>
</feature>
<dbReference type="Proteomes" id="UP001642464">
    <property type="component" value="Unassembled WGS sequence"/>
</dbReference>
<feature type="compositionally biased region" description="Low complexity" evidence="1">
    <location>
        <begin position="318"/>
        <end position="330"/>
    </location>
</feature>
<reference evidence="4 5" key="1">
    <citation type="submission" date="2024-02" db="EMBL/GenBank/DDBJ databases">
        <authorList>
            <person name="Chen Y."/>
            <person name="Shah S."/>
            <person name="Dougan E. K."/>
            <person name="Thang M."/>
            <person name="Chan C."/>
        </authorList>
    </citation>
    <scope>NUCLEOTIDE SEQUENCE [LARGE SCALE GENOMIC DNA]</scope>
</reference>
<accession>A0ABP0RS83</accession>
<evidence type="ECO:0000313" key="4">
    <source>
        <dbReference type="EMBL" id="CAK9103512.1"/>
    </source>
</evidence>
<dbReference type="SUPFAM" id="SSF46689">
    <property type="entry name" value="Homeodomain-like"/>
    <property type="match status" value="1"/>
</dbReference>
<evidence type="ECO:0000256" key="1">
    <source>
        <dbReference type="SAM" id="MobiDB-lite"/>
    </source>
</evidence>
<feature type="domain" description="Myb-like" evidence="2">
    <location>
        <begin position="7"/>
        <end position="64"/>
    </location>
</feature>
<feature type="compositionally biased region" description="Polar residues" evidence="1">
    <location>
        <begin position="372"/>
        <end position="394"/>
    </location>
</feature>
<evidence type="ECO:0000259" key="3">
    <source>
        <dbReference type="PROSITE" id="PS51294"/>
    </source>
</evidence>
<evidence type="ECO:0000259" key="2">
    <source>
        <dbReference type="PROSITE" id="PS50090"/>
    </source>
</evidence>
<feature type="compositionally biased region" description="Low complexity" evidence="1">
    <location>
        <begin position="346"/>
        <end position="357"/>
    </location>
</feature>
<comment type="caution">
    <text evidence="4">The sequence shown here is derived from an EMBL/GenBank/DDBJ whole genome shotgun (WGS) entry which is preliminary data.</text>
</comment>